<dbReference type="InterPro" id="IPR024434">
    <property type="entry name" value="TSCPD_dom"/>
</dbReference>
<dbReference type="Proteomes" id="UP000287033">
    <property type="component" value="Unassembled WGS sequence"/>
</dbReference>
<dbReference type="AlphaFoldDB" id="A0A401TU89"/>
<dbReference type="GO" id="GO:0004748">
    <property type="term" value="F:ribonucleoside-diphosphate reductase activity, thioredoxin disulfide as acceptor"/>
    <property type="evidence" value="ECO:0007669"/>
    <property type="project" value="UniProtKB-EC"/>
</dbReference>
<dbReference type="OrthoDB" id="10589832at2759"/>
<evidence type="ECO:0000256" key="5">
    <source>
        <dbReference type="ARBA" id="ARBA00047754"/>
    </source>
</evidence>
<feature type="non-terminal residue" evidence="8">
    <location>
        <position position="217"/>
    </location>
</feature>
<dbReference type="GO" id="GO:0000166">
    <property type="term" value="F:nucleotide binding"/>
    <property type="evidence" value="ECO:0007669"/>
    <property type="project" value="UniProtKB-KW"/>
</dbReference>
<protein>
    <recommendedName>
        <fullName evidence="2">ribonucleoside-diphosphate reductase</fullName>
        <ecNumber evidence="2">1.17.4.1</ecNumber>
    </recommendedName>
</protein>
<feature type="region of interest" description="Disordered" evidence="6">
    <location>
        <begin position="190"/>
        <end position="217"/>
    </location>
</feature>
<sequence>MHKEGAALRSFINNFAIAVSLGLQYGVPLEEYVDAFTFTRFEPAGPVQGNDSIKYATSILDYVFRELAVSYMSRFDLAHVDPNESGFDALGKGVEEGKEQPEEAPHHHATKYLSRGLTRSRTDNLVIMRGGSAAVSQNADNAPAGGNRVTSLASHGATGRGVSDTIEGAVALKQEVSHDLSPTEKLEALQQWSKPGSAAAAAPSKAERRAEAKAKGY</sequence>
<evidence type="ECO:0000256" key="6">
    <source>
        <dbReference type="SAM" id="MobiDB-lite"/>
    </source>
</evidence>
<comment type="catalytic activity">
    <reaction evidence="5">
        <text>a 2'-deoxyribonucleoside 5'-diphosphate + [thioredoxin]-disulfide + H2O = a ribonucleoside 5'-diphosphate + [thioredoxin]-dithiol</text>
        <dbReference type="Rhea" id="RHEA:23252"/>
        <dbReference type="Rhea" id="RHEA-COMP:10698"/>
        <dbReference type="Rhea" id="RHEA-COMP:10700"/>
        <dbReference type="ChEBI" id="CHEBI:15377"/>
        <dbReference type="ChEBI" id="CHEBI:29950"/>
        <dbReference type="ChEBI" id="CHEBI:50058"/>
        <dbReference type="ChEBI" id="CHEBI:57930"/>
        <dbReference type="ChEBI" id="CHEBI:73316"/>
        <dbReference type="EC" id="1.17.4.1"/>
    </reaction>
</comment>
<feature type="compositionally biased region" description="Basic and acidic residues" evidence="6">
    <location>
        <begin position="205"/>
        <end position="217"/>
    </location>
</feature>
<evidence type="ECO:0000256" key="1">
    <source>
        <dbReference type="ARBA" id="ARBA00007405"/>
    </source>
</evidence>
<proteinExistence type="inferred from homology"/>
<dbReference type="Pfam" id="PF12637">
    <property type="entry name" value="TSCPD"/>
    <property type="match status" value="1"/>
</dbReference>
<evidence type="ECO:0000259" key="7">
    <source>
        <dbReference type="Pfam" id="PF12637"/>
    </source>
</evidence>
<comment type="caution">
    <text evidence="8">The sequence shown here is derived from an EMBL/GenBank/DDBJ whole genome shotgun (WGS) entry which is preliminary data.</text>
</comment>
<evidence type="ECO:0000256" key="4">
    <source>
        <dbReference type="ARBA" id="ARBA00022741"/>
    </source>
</evidence>
<keyword evidence="4" id="KW-0547">Nucleotide-binding</keyword>
<organism evidence="8 9">
    <name type="scientific">Chiloscyllium punctatum</name>
    <name type="common">Brownbanded bambooshark</name>
    <name type="synonym">Hemiscyllium punctatum</name>
    <dbReference type="NCBI Taxonomy" id="137246"/>
    <lineage>
        <taxon>Eukaryota</taxon>
        <taxon>Metazoa</taxon>
        <taxon>Chordata</taxon>
        <taxon>Craniata</taxon>
        <taxon>Vertebrata</taxon>
        <taxon>Chondrichthyes</taxon>
        <taxon>Elasmobranchii</taxon>
        <taxon>Galeomorphii</taxon>
        <taxon>Galeoidea</taxon>
        <taxon>Orectolobiformes</taxon>
        <taxon>Hemiscylliidae</taxon>
        <taxon>Chiloscyllium</taxon>
    </lineage>
</organism>
<evidence type="ECO:0000313" key="8">
    <source>
        <dbReference type="EMBL" id="GCC46200.1"/>
    </source>
</evidence>
<feature type="region of interest" description="Disordered" evidence="6">
    <location>
        <begin position="136"/>
        <end position="161"/>
    </location>
</feature>
<keyword evidence="3" id="KW-0237">DNA synthesis</keyword>
<evidence type="ECO:0000313" key="9">
    <source>
        <dbReference type="Proteomes" id="UP000287033"/>
    </source>
</evidence>
<dbReference type="GO" id="GO:0071897">
    <property type="term" value="P:DNA biosynthetic process"/>
    <property type="evidence" value="ECO:0007669"/>
    <property type="project" value="UniProtKB-KW"/>
</dbReference>
<evidence type="ECO:0000256" key="3">
    <source>
        <dbReference type="ARBA" id="ARBA00022634"/>
    </source>
</evidence>
<keyword evidence="9" id="KW-1185">Reference proteome</keyword>
<accession>A0A401TU89</accession>
<reference evidence="8 9" key="1">
    <citation type="journal article" date="2018" name="Nat. Ecol. Evol.">
        <title>Shark genomes provide insights into elasmobranch evolution and the origin of vertebrates.</title>
        <authorList>
            <person name="Hara Y"/>
            <person name="Yamaguchi K"/>
            <person name="Onimaru K"/>
            <person name="Kadota M"/>
            <person name="Koyanagi M"/>
            <person name="Keeley SD"/>
            <person name="Tatsumi K"/>
            <person name="Tanaka K"/>
            <person name="Motone F"/>
            <person name="Kageyama Y"/>
            <person name="Nozu R"/>
            <person name="Adachi N"/>
            <person name="Nishimura O"/>
            <person name="Nakagawa R"/>
            <person name="Tanegashima C"/>
            <person name="Kiyatake I"/>
            <person name="Matsumoto R"/>
            <person name="Murakumo K"/>
            <person name="Nishida K"/>
            <person name="Terakita A"/>
            <person name="Kuratani S"/>
            <person name="Sato K"/>
            <person name="Hyodo S Kuraku.S."/>
        </authorList>
    </citation>
    <scope>NUCLEOTIDE SEQUENCE [LARGE SCALE GENOMIC DNA]</scope>
</reference>
<comment type="similarity">
    <text evidence="1">Belongs to the ribonucleoside diphosphate reductase class-2 family.</text>
</comment>
<feature type="compositionally biased region" description="Low complexity" evidence="6">
    <location>
        <begin position="194"/>
        <end position="204"/>
    </location>
</feature>
<gene>
    <name evidence="8" type="ORF">chiPu_0030454</name>
</gene>
<dbReference type="EMBL" id="BEZZ01183760">
    <property type="protein sequence ID" value="GCC46200.1"/>
    <property type="molecule type" value="Genomic_DNA"/>
</dbReference>
<evidence type="ECO:0000256" key="2">
    <source>
        <dbReference type="ARBA" id="ARBA00012274"/>
    </source>
</evidence>
<feature type="domain" description="TSCPD" evidence="7">
    <location>
        <begin position="6"/>
        <end position="68"/>
    </location>
</feature>
<name>A0A401TU89_CHIPU</name>
<dbReference type="EC" id="1.17.4.1" evidence="2"/>